<comment type="subcellular location">
    <subcellularLocation>
        <location evidence="1">Membrane</location>
        <topology evidence="1">Single-pass type II membrane protein</topology>
    </subcellularLocation>
</comment>
<dbReference type="EMBL" id="CAXLJL010000578">
    <property type="protein sequence ID" value="CAL5139036.1"/>
    <property type="molecule type" value="Genomic_DNA"/>
</dbReference>
<evidence type="ECO:0000256" key="3">
    <source>
        <dbReference type="ARBA" id="ARBA00022676"/>
    </source>
</evidence>
<dbReference type="PANTHER" id="PTHR46012:SF2">
    <property type="entry name" value="IP22168P"/>
    <property type="match status" value="1"/>
</dbReference>
<evidence type="ECO:0000256" key="5">
    <source>
        <dbReference type="ARBA" id="ARBA00022692"/>
    </source>
</evidence>
<evidence type="ECO:0000313" key="14">
    <source>
        <dbReference type="Proteomes" id="UP001497525"/>
    </source>
</evidence>
<dbReference type="GO" id="GO:0016020">
    <property type="term" value="C:membrane"/>
    <property type="evidence" value="ECO:0007669"/>
    <property type="project" value="UniProtKB-SubCell"/>
</dbReference>
<evidence type="ECO:0000256" key="9">
    <source>
        <dbReference type="ARBA" id="ARBA00023180"/>
    </source>
</evidence>
<dbReference type="SUPFAM" id="SSF53448">
    <property type="entry name" value="Nucleotide-diphospho-sugar transferases"/>
    <property type="match status" value="1"/>
</dbReference>
<keyword evidence="9" id="KW-0325">Glycoprotein</keyword>
<protein>
    <recommendedName>
        <fullName evidence="11">UDP-D-xylose:beta-D-glucoside alpha-1,3-D-xylosyltransferase</fullName>
        <ecNumber evidence="11">2.4.2.42</ecNumber>
    </recommendedName>
</protein>
<evidence type="ECO:0000256" key="2">
    <source>
        <dbReference type="ARBA" id="ARBA00006351"/>
    </source>
</evidence>
<evidence type="ECO:0000256" key="11">
    <source>
        <dbReference type="ARBA" id="ARBA00038854"/>
    </source>
</evidence>
<sequence>MLIIFNANKFKPKAPVRLEDIPIHLNDRGPMREGIPPIELSENYLVRFIPDQSFPRDIFLKIAWTRILPDDVQKVICMDTDVLFAQDVRKLWDIFDRFNDYQMIAGAFELTDNLIRDMATPEYPIMETGINSGVLLLHLERMRLAHWDTVSVELTKRMLKSKGRLKYPDQEVYNSFLFENKKFFYELPCQWNLVISRCHQVRKCSAVWIVSDVSKVDCLAGSEKFVLPGLLHICTGFKPEEQKHKVYANPYPVRSVREFTMNELEDAFFEVYFAFRDVDERCFQ</sequence>
<dbReference type="AlphaFoldDB" id="A0AAV2TR75"/>
<dbReference type="Gene3D" id="3.90.550.10">
    <property type="entry name" value="Spore Coat Polysaccharide Biosynthesis Protein SpsA, Chain A"/>
    <property type="match status" value="1"/>
</dbReference>
<keyword evidence="6" id="KW-0735">Signal-anchor</keyword>
<comment type="function">
    <text evidence="10">Glycosyltransferase which elongates the O-linked glucose attached to EGF-like repeats in the extracellular domain of Notch proteins by catalyzing the addition of xylose.</text>
</comment>
<dbReference type="InterPro" id="IPR029044">
    <property type="entry name" value="Nucleotide-diphossugar_trans"/>
</dbReference>
<keyword evidence="4" id="KW-0808">Transferase</keyword>
<dbReference type="InterPro" id="IPR051993">
    <property type="entry name" value="Glycosyltransferase_8"/>
</dbReference>
<comment type="caution">
    <text evidence="13">The sequence shown here is derived from an EMBL/GenBank/DDBJ whole genome shotgun (WGS) entry which is preliminary data.</text>
</comment>
<gene>
    <name evidence="13" type="ORF">CDAUBV1_LOCUS14086</name>
</gene>
<keyword evidence="7" id="KW-1133">Transmembrane helix</keyword>
<dbReference type="Proteomes" id="UP001497525">
    <property type="component" value="Unassembled WGS sequence"/>
</dbReference>
<evidence type="ECO:0000256" key="10">
    <source>
        <dbReference type="ARBA" id="ARBA00037301"/>
    </source>
</evidence>
<evidence type="ECO:0000256" key="1">
    <source>
        <dbReference type="ARBA" id="ARBA00004606"/>
    </source>
</evidence>
<dbReference type="GO" id="GO:0140563">
    <property type="term" value="F:UDP-D-xylose:beta-D-glucoside alpha-1,3-D-xylosyltransferase activity"/>
    <property type="evidence" value="ECO:0007669"/>
    <property type="project" value="UniProtKB-EC"/>
</dbReference>
<comment type="similarity">
    <text evidence="2">Belongs to the glycosyltransferase 8 family.</text>
</comment>
<evidence type="ECO:0000256" key="12">
    <source>
        <dbReference type="ARBA" id="ARBA00049181"/>
    </source>
</evidence>
<evidence type="ECO:0000256" key="6">
    <source>
        <dbReference type="ARBA" id="ARBA00022968"/>
    </source>
</evidence>
<accession>A0AAV2TR75</accession>
<evidence type="ECO:0000256" key="4">
    <source>
        <dbReference type="ARBA" id="ARBA00022679"/>
    </source>
</evidence>
<evidence type="ECO:0000313" key="13">
    <source>
        <dbReference type="EMBL" id="CAL5139036.1"/>
    </source>
</evidence>
<keyword evidence="5" id="KW-0812">Transmembrane</keyword>
<dbReference type="InterPro" id="IPR002495">
    <property type="entry name" value="Glyco_trans_8"/>
</dbReference>
<comment type="catalytic activity">
    <reaction evidence="12">
        <text>3-O-(beta-D-glucosyl)-L-seryl-[EGF-like domain protein] + UDP-alpha-D-xylose = 3-O-[alpha-D-xylosyl-(1-&gt;3)-beta-D-glucosyl]-L-seryl-[EGF-like domain protein] + UDP + H(+)</text>
        <dbReference type="Rhea" id="RHEA:56064"/>
        <dbReference type="Rhea" id="RHEA-COMP:14610"/>
        <dbReference type="Rhea" id="RHEA-COMP:14611"/>
        <dbReference type="ChEBI" id="CHEBI:15378"/>
        <dbReference type="ChEBI" id="CHEBI:57632"/>
        <dbReference type="ChEBI" id="CHEBI:58223"/>
        <dbReference type="ChEBI" id="CHEBI:140575"/>
        <dbReference type="ChEBI" id="CHEBI:140576"/>
        <dbReference type="EC" id="2.4.2.42"/>
    </reaction>
</comment>
<dbReference type="PANTHER" id="PTHR46012">
    <property type="entry name" value="IP22168P"/>
    <property type="match status" value="1"/>
</dbReference>
<name>A0AAV2TR75_CALDB</name>
<keyword evidence="8" id="KW-0472">Membrane</keyword>
<evidence type="ECO:0000256" key="7">
    <source>
        <dbReference type="ARBA" id="ARBA00022989"/>
    </source>
</evidence>
<reference evidence="13" key="1">
    <citation type="submission" date="2024-06" db="EMBL/GenBank/DDBJ databases">
        <authorList>
            <person name="Liu X."/>
            <person name="Lenzi L."/>
            <person name="Haldenby T S."/>
            <person name="Uol C."/>
        </authorList>
    </citation>
    <scope>NUCLEOTIDE SEQUENCE</scope>
</reference>
<keyword evidence="3" id="KW-0328">Glycosyltransferase</keyword>
<dbReference type="GO" id="GO:0016266">
    <property type="term" value="P:protein O-linked glycosylation via N-acetyl-galactosamine"/>
    <property type="evidence" value="ECO:0007669"/>
    <property type="project" value="TreeGrafter"/>
</dbReference>
<dbReference type="Pfam" id="PF01501">
    <property type="entry name" value="Glyco_transf_8"/>
    <property type="match status" value="1"/>
</dbReference>
<proteinExistence type="inferred from homology"/>
<dbReference type="EC" id="2.4.2.42" evidence="11"/>
<evidence type="ECO:0000256" key="8">
    <source>
        <dbReference type="ARBA" id="ARBA00023136"/>
    </source>
</evidence>
<organism evidence="13 14">
    <name type="scientific">Calicophoron daubneyi</name>
    <name type="common">Rumen fluke</name>
    <name type="synonym">Paramphistomum daubneyi</name>
    <dbReference type="NCBI Taxonomy" id="300641"/>
    <lineage>
        <taxon>Eukaryota</taxon>
        <taxon>Metazoa</taxon>
        <taxon>Spiralia</taxon>
        <taxon>Lophotrochozoa</taxon>
        <taxon>Platyhelminthes</taxon>
        <taxon>Trematoda</taxon>
        <taxon>Digenea</taxon>
        <taxon>Plagiorchiida</taxon>
        <taxon>Pronocephalata</taxon>
        <taxon>Paramphistomoidea</taxon>
        <taxon>Paramphistomidae</taxon>
        <taxon>Calicophoron</taxon>
    </lineage>
</organism>